<evidence type="ECO:0000313" key="2">
    <source>
        <dbReference type="Proteomes" id="UP000324800"/>
    </source>
</evidence>
<dbReference type="Proteomes" id="UP000324800">
    <property type="component" value="Unassembled WGS sequence"/>
</dbReference>
<sequence>MGLSAPLSSSYLQVCHLQQLLLNQNTLSYLSPQPLLEVPCLEHSSMTLIFLSDRQEISFNDELGRNDRKESRVSYGEQRHLQNYISTSETLAKIFWDNLSSFISQRFFREQMLQNLLLVKKCSAPYSTLNLVYDAQTVYCSLSDPVLLVLEDTV</sequence>
<evidence type="ECO:0000313" key="1">
    <source>
        <dbReference type="EMBL" id="KAA6386264.1"/>
    </source>
</evidence>
<accession>A0A5J4VUA8</accession>
<reference evidence="1 2" key="1">
    <citation type="submission" date="2019-03" db="EMBL/GenBank/DDBJ databases">
        <title>Single cell metagenomics reveals metabolic interactions within the superorganism composed of flagellate Streblomastix strix and complex community of Bacteroidetes bacteria on its surface.</title>
        <authorList>
            <person name="Treitli S.C."/>
            <person name="Kolisko M."/>
            <person name="Husnik F."/>
            <person name="Keeling P."/>
            <person name="Hampl V."/>
        </authorList>
    </citation>
    <scope>NUCLEOTIDE SEQUENCE [LARGE SCALE GENOMIC DNA]</scope>
    <source>
        <strain evidence="1">ST1C</strain>
    </source>
</reference>
<gene>
    <name evidence="1" type="ORF">EZS28_018211</name>
</gene>
<comment type="caution">
    <text evidence="1">The sequence shown here is derived from an EMBL/GenBank/DDBJ whole genome shotgun (WGS) entry which is preliminary data.</text>
</comment>
<protein>
    <submittedName>
        <fullName evidence="1">Uncharacterized protein</fullName>
    </submittedName>
</protein>
<dbReference type="AlphaFoldDB" id="A0A5J4VUA8"/>
<proteinExistence type="predicted"/>
<name>A0A5J4VUA8_9EUKA</name>
<dbReference type="EMBL" id="SNRW01004881">
    <property type="protein sequence ID" value="KAA6386264.1"/>
    <property type="molecule type" value="Genomic_DNA"/>
</dbReference>
<organism evidence="1 2">
    <name type="scientific">Streblomastix strix</name>
    <dbReference type="NCBI Taxonomy" id="222440"/>
    <lineage>
        <taxon>Eukaryota</taxon>
        <taxon>Metamonada</taxon>
        <taxon>Preaxostyla</taxon>
        <taxon>Oxymonadida</taxon>
        <taxon>Streblomastigidae</taxon>
        <taxon>Streblomastix</taxon>
    </lineage>
</organism>